<organism evidence="2">
    <name type="scientific">marine sediment metagenome</name>
    <dbReference type="NCBI Taxonomy" id="412755"/>
    <lineage>
        <taxon>unclassified sequences</taxon>
        <taxon>metagenomes</taxon>
        <taxon>ecological metagenomes</taxon>
    </lineage>
</organism>
<dbReference type="InterPro" id="IPR024416">
    <property type="entry name" value="DUF2738"/>
</dbReference>
<feature type="compositionally biased region" description="Acidic residues" evidence="1">
    <location>
        <begin position="155"/>
        <end position="168"/>
    </location>
</feature>
<evidence type="ECO:0000256" key="1">
    <source>
        <dbReference type="SAM" id="MobiDB-lite"/>
    </source>
</evidence>
<dbReference type="EMBL" id="LAZR01009917">
    <property type="protein sequence ID" value="KKM69860.1"/>
    <property type="molecule type" value="Genomic_DNA"/>
</dbReference>
<name>A0A0F9LZL4_9ZZZZ</name>
<evidence type="ECO:0000313" key="2">
    <source>
        <dbReference type="EMBL" id="KKM69860.1"/>
    </source>
</evidence>
<sequence>MWRGEVVRYATENKRPLGKGAKNDTQIDGMVSELLYRKKDTDGNLVEDVAPRLYGKLIYYTNSKEVGTTFYGPGDKEINPLSMTGHFHIYPTLHFDTIFIGGKAISLQHRVYDATVEPITRTPKKRLARNNKLAADVEDFNEASTEGENNVNDMMESEEEEEEEEDDE</sequence>
<dbReference type="Pfam" id="PF10927">
    <property type="entry name" value="DUF2738"/>
    <property type="match status" value="1"/>
</dbReference>
<comment type="caution">
    <text evidence="2">The sequence shown here is derived from an EMBL/GenBank/DDBJ whole genome shotgun (WGS) entry which is preliminary data.</text>
</comment>
<protein>
    <submittedName>
        <fullName evidence="2">Uncharacterized protein</fullName>
    </submittedName>
</protein>
<gene>
    <name evidence="2" type="ORF">LCGC14_1446480</name>
</gene>
<accession>A0A0F9LZL4</accession>
<reference evidence="2" key="1">
    <citation type="journal article" date="2015" name="Nature">
        <title>Complex archaea that bridge the gap between prokaryotes and eukaryotes.</title>
        <authorList>
            <person name="Spang A."/>
            <person name="Saw J.H."/>
            <person name="Jorgensen S.L."/>
            <person name="Zaremba-Niedzwiedzka K."/>
            <person name="Martijn J."/>
            <person name="Lind A.E."/>
            <person name="van Eijk R."/>
            <person name="Schleper C."/>
            <person name="Guy L."/>
            <person name="Ettema T.J."/>
        </authorList>
    </citation>
    <scope>NUCLEOTIDE SEQUENCE</scope>
</reference>
<dbReference type="AlphaFoldDB" id="A0A0F9LZL4"/>
<feature type="region of interest" description="Disordered" evidence="1">
    <location>
        <begin position="131"/>
        <end position="168"/>
    </location>
</feature>
<proteinExistence type="predicted"/>